<evidence type="ECO:0000313" key="3">
    <source>
        <dbReference type="EMBL" id="SJZ58079.1"/>
    </source>
</evidence>
<organism evidence="3 4">
    <name type="scientific">Treponema berlinense</name>
    <dbReference type="NCBI Taxonomy" id="225004"/>
    <lineage>
        <taxon>Bacteria</taxon>
        <taxon>Pseudomonadati</taxon>
        <taxon>Spirochaetota</taxon>
        <taxon>Spirochaetia</taxon>
        <taxon>Spirochaetales</taxon>
        <taxon>Treponemataceae</taxon>
        <taxon>Treponema</taxon>
    </lineage>
</organism>
<keyword evidence="4" id="KW-1185">Reference proteome</keyword>
<evidence type="ECO:0000256" key="1">
    <source>
        <dbReference type="ARBA" id="ARBA00022500"/>
    </source>
</evidence>
<dbReference type="CDD" id="cd17906">
    <property type="entry name" value="CheX"/>
    <property type="match status" value="1"/>
</dbReference>
<dbReference type="OrthoDB" id="9788100at2"/>
<dbReference type="PANTHER" id="PTHR39452">
    <property type="entry name" value="CHEY-P PHOSPHATASE CHEX"/>
    <property type="match status" value="1"/>
</dbReference>
<feature type="domain" description="Chemotaxis phosphatase CheX-like" evidence="2">
    <location>
        <begin position="43"/>
        <end position="128"/>
    </location>
</feature>
<dbReference type="GO" id="GO:0006935">
    <property type="term" value="P:chemotaxis"/>
    <property type="evidence" value="ECO:0007669"/>
    <property type="project" value="UniProtKB-KW"/>
</dbReference>
<gene>
    <name evidence="3" type="ORF">SAMN02745152_00682</name>
</gene>
<proteinExistence type="predicted"/>
<dbReference type="EMBL" id="FUXC01000002">
    <property type="protein sequence ID" value="SJZ58079.1"/>
    <property type="molecule type" value="Genomic_DNA"/>
</dbReference>
<accession>A0A1T4LTK4</accession>
<dbReference type="AlphaFoldDB" id="A0A1T4LTK4"/>
<dbReference type="Pfam" id="PF13690">
    <property type="entry name" value="CheX"/>
    <property type="match status" value="1"/>
</dbReference>
<sequence length="474" mass="54746">MKVEYVNPFVETSFQVLKEVLGGTSVTRGDLYLKSTAMPVMGVAVVVGFAGEIEGRVLFDMTLETALNFASQMNGEILRKFDDLAKNTICELANIITSQSVTKFHEPGLKFDLTPPVLFVGENMEIAAFSGLSENVEALIVPMITEFGKVEVNVSLRENFSQKSCSPKDIVKTKIQTPNLFSFATSELSQDAFFAWFFSWAESKYKNVDKDLHECAKTSLARFYGSGLPNEIYSIEIQKQYNNIDLWLKINDEYDLIIEDKTNTTMHDNQLARYKSYFVDNKKSRFVYLKTGDFKSGEENFARINGYRIIDTFILDDLFKNCLTANEIFKDYSNMIRTRKIIKQLVQKFNELNLYSRCDMYKNTCLYFWFNFNKQNQSFLALDIVFSLQCQKLELIFHGKKDGKGSWIDSGDELDLLIKHISPKVRKILNNYDFEPKYNYYTSSIEYEDSLDVFNLLKNLINELEKVINYSLIN</sequence>
<evidence type="ECO:0000259" key="2">
    <source>
        <dbReference type="Pfam" id="PF13690"/>
    </source>
</evidence>
<reference evidence="3 4" key="1">
    <citation type="submission" date="2017-02" db="EMBL/GenBank/DDBJ databases">
        <authorList>
            <person name="Peterson S.W."/>
        </authorList>
    </citation>
    <scope>NUCLEOTIDE SEQUENCE [LARGE SCALE GENOMIC DNA]</scope>
    <source>
        <strain evidence="3 4">ATCC BAA-909</strain>
    </source>
</reference>
<dbReference type="InterPro" id="IPR029470">
    <property type="entry name" value="PDDEXK_4"/>
</dbReference>
<dbReference type="PANTHER" id="PTHR39452:SF1">
    <property type="entry name" value="CHEY-P PHOSPHATASE CHEX"/>
    <property type="match status" value="1"/>
</dbReference>
<dbReference type="STRING" id="225004.SAMN02745152_00682"/>
<dbReference type="Proteomes" id="UP000190395">
    <property type="component" value="Unassembled WGS sequence"/>
</dbReference>
<keyword evidence="1" id="KW-0145">Chemotaxis</keyword>
<dbReference type="SUPFAM" id="SSF103039">
    <property type="entry name" value="CheC-like"/>
    <property type="match status" value="1"/>
</dbReference>
<dbReference type="Pfam" id="PF14281">
    <property type="entry name" value="PDDEXK_4"/>
    <property type="match status" value="1"/>
</dbReference>
<evidence type="ECO:0000313" key="4">
    <source>
        <dbReference type="Proteomes" id="UP000190395"/>
    </source>
</evidence>
<dbReference type="InterPro" id="IPR028051">
    <property type="entry name" value="CheX-like_dom"/>
</dbReference>
<protein>
    <submittedName>
        <fullName evidence="3">Chemotaxis protein CheX, a CheY~P-specific phosphatase</fullName>
    </submittedName>
</protein>
<dbReference type="InterPro" id="IPR038756">
    <property type="entry name" value="CheX-like"/>
</dbReference>
<dbReference type="InterPro" id="IPR028976">
    <property type="entry name" value="CheC-like_sf"/>
</dbReference>
<name>A0A1T4LTK4_9SPIR</name>
<dbReference type="Gene3D" id="3.40.1550.10">
    <property type="entry name" value="CheC-like"/>
    <property type="match status" value="1"/>
</dbReference>